<dbReference type="AlphaFoldDB" id="A0AA92IXR8"/>
<evidence type="ECO:0000256" key="1">
    <source>
        <dbReference type="SAM" id="Phobius"/>
    </source>
</evidence>
<keyword evidence="1" id="KW-0812">Transmembrane</keyword>
<evidence type="ECO:0000313" key="3">
    <source>
        <dbReference type="Proteomes" id="UP000502831"/>
    </source>
</evidence>
<keyword evidence="1" id="KW-1133">Transmembrane helix</keyword>
<evidence type="ECO:0000313" key="2">
    <source>
        <dbReference type="EMBL" id="QIR75220.1"/>
    </source>
</evidence>
<reference evidence="2 3" key="1">
    <citation type="journal article" date="2017" name="Environ. Sci. Technol.">
        <title>Organohalide Respiration with Chlorinated Ethenes under Low pH Conditions.</title>
        <authorList>
            <person name="Yang Y."/>
            <person name="Capiro N.L."/>
            <person name="Marcet T.F."/>
            <person name="Yan J."/>
            <person name="Pennell K.D."/>
            <person name="Loffler F.E."/>
        </authorList>
    </citation>
    <scope>NUCLEOTIDE SEQUENCE [LARGE SCALE GENOMIC DNA]</scope>
    <source>
        <strain evidence="2 3">ACSDCE</strain>
    </source>
</reference>
<name>A0AA92IXR8_9BACT</name>
<protein>
    <submittedName>
        <fullName evidence="2">Uncharacterized protein</fullName>
    </submittedName>
</protein>
<keyword evidence="1" id="KW-0472">Membrane</keyword>
<dbReference type="Proteomes" id="UP000502831">
    <property type="component" value="Chromosome"/>
</dbReference>
<dbReference type="EMBL" id="CP039734">
    <property type="protein sequence ID" value="QIR75220.1"/>
    <property type="molecule type" value="Genomic_DNA"/>
</dbReference>
<organism evidence="2 3">
    <name type="scientific">Sulfurospirillum diekertiae</name>
    <dbReference type="NCBI Taxonomy" id="1854492"/>
    <lineage>
        <taxon>Bacteria</taxon>
        <taxon>Pseudomonadati</taxon>
        <taxon>Campylobacterota</taxon>
        <taxon>Epsilonproteobacteria</taxon>
        <taxon>Campylobacterales</taxon>
        <taxon>Sulfurospirillaceae</taxon>
        <taxon>Sulfurospirillum</taxon>
    </lineage>
</organism>
<sequence>MANVFSETWQETLSDIKKVMPENLKDNLIKNKKLYMTSIVLLIAVEVLLLTGVLSIIFK</sequence>
<gene>
    <name evidence="2" type="ORF">FA584_02895</name>
</gene>
<dbReference type="RefSeq" id="WP_167749296.1">
    <property type="nucleotide sequence ID" value="NZ_CP039734.2"/>
</dbReference>
<proteinExistence type="predicted"/>
<feature type="transmembrane region" description="Helical" evidence="1">
    <location>
        <begin position="34"/>
        <end position="58"/>
    </location>
</feature>
<accession>A0AA92IXR8</accession>